<dbReference type="Proteomes" id="UP001314169">
    <property type="component" value="Chromosome 2"/>
</dbReference>
<protein>
    <submittedName>
        <fullName evidence="2">Uncharacterized protein</fullName>
    </submittedName>
</protein>
<dbReference type="EMBL" id="OY882859">
    <property type="protein sequence ID" value="CAK6440680.1"/>
    <property type="molecule type" value="Genomic_DNA"/>
</dbReference>
<reference evidence="2" key="1">
    <citation type="submission" date="2023-12" db="EMBL/GenBank/DDBJ databases">
        <authorList>
            <person name="Brown T."/>
        </authorList>
    </citation>
    <scope>NUCLEOTIDE SEQUENCE</scope>
</reference>
<keyword evidence="3" id="KW-1185">Reference proteome</keyword>
<name>A0ABN9ZUI8_PIPNA</name>
<evidence type="ECO:0000256" key="1">
    <source>
        <dbReference type="SAM" id="MobiDB-lite"/>
    </source>
</evidence>
<proteinExistence type="predicted"/>
<evidence type="ECO:0000313" key="2">
    <source>
        <dbReference type="EMBL" id="CAK6440680.1"/>
    </source>
</evidence>
<feature type="region of interest" description="Disordered" evidence="1">
    <location>
        <begin position="1"/>
        <end position="37"/>
    </location>
</feature>
<evidence type="ECO:0000313" key="3">
    <source>
        <dbReference type="Proteomes" id="UP001314169"/>
    </source>
</evidence>
<gene>
    <name evidence="2" type="ORF">MPIPNATIZW_LOCUS8986</name>
</gene>
<organism evidence="2 3">
    <name type="scientific">Pipistrellus nathusii</name>
    <name type="common">Nathusius' pipistrelle</name>
    <dbReference type="NCBI Taxonomy" id="59473"/>
    <lineage>
        <taxon>Eukaryota</taxon>
        <taxon>Metazoa</taxon>
        <taxon>Chordata</taxon>
        <taxon>Craniata</taxon>
        <taxon>Vertebrata</taxon>
        <taxon>Euteleostomi</taxon>
        <taxon>Mammalia</taxon>
        <taxon>Eutheria</taxon>
        <taxon>Laurasiatheria</taxon>
        <taxon>Chiroptera</taxon>
        <taxon>Yangochiroptera</taxon>
        <taxon>Vespertilionidae</taxon>
        <taxon>Pipistrellus</taxon>
    </lineage>
</organism>
<sequence>MAHPEPVNLPPTDDSLPEKVSPNPSPRAWGSSPGSGHSQDVDISWFFLSPSSCLATWDPRELWRVPGPREAMWSQNQQPMPPTLSQIQRTRKWIFTQFK</sequence>
<accession>A0ABN9ZUI8</accession>